<dbReference type="AlphaFoldDB" id="A0AAD5SNG3"/>
<feature type="region of interest" description="Disordered" evidence="1">
    <location>
        <begin position="262"/>
        <end position="298"/>
    </location>
</feature>
<protein>
    <submittedName>
        <fullName evidence="2">Uncharacterized protein</fullName>
    </submittedName>
</protein>
<feature type="compositionally biased region" description="Low complexity" evidence="1">
    <location>
        <begin position="275"/>
        <end position="296"/>
    </location>
</feature>
<feature type="compositionally biased region" description="Low complexity" evidence="1">
    <location>
        <begin position="459"/>
        <end position="483"/>
    </location>
</feature>
<reference evidence="2" key="1">
    <citation type="submission" date="2020-05" db="EMBL/GenBank/DDBJ databases">
        <title>Phylogenomic resolution of chytrid fungi.</title>
        <authorList>
            <person name="Stajich J.E."/>
            <person name="Amses K."/>
            <person name="Simmons R."/>
            <person name="Seto K."/>
            <person name="Myers J."/>
            <person name="Bonds A."/>
            <person name="Quandt C.A."/>
            <person name="Barry K."/>
            <person name="Liu P."/>
            <person name="Grigoriev I."/>
            <person name="Longcore J.E."/>
            <person name="James T.Y."/>
        </authorList>
    </citation>
    <scope>NUCLEOTIDE SEQUENCE</scope>
    <source>
        <strain evidence="2">JEL0513</strain>
    </source>
</reference>
<feature type="compositionally biased region" description="Polar residues" evidence="1">
    <location>
        <begin position="327"/>
        <end position="350"/>
    </location>
</feature>
<sequence>MIGRPPVPNMYPGIDPSIWFKDDIARSAELVMMRNRIEGWKGTESYFRYLQKHNENLQKTYIPATCPLRAMLDQIYKSQPQIPTPLLVQMMLLIQDTLLLAPNGAQTELLAILRSRGVQVFAAGMMHERWEIRHACTRILWRLDWHPIGTAYIQMLNPFYRLCYARESHLLLSLPDDDPIIFQVEQEPSSATTASARPTPPDRRKSNRQSARPSAARMSILLEERNSNRVVFNNTKKGYMRGSVLSQTSVQLSSAVRMSTIRSGTGRTPGWFQEASSQQPPSPSSQTTSMSSAASPRIFGGSIKSSGIADMSDLDNMMRNFSQTGFKSSSLLQTQPQQRLGTSGLNNVTGASDDEDDELDPFGQGLPSDTSAFSGGPRGNPFVNQPSGENYGLGPSRNIVDNGTQQLPQQQQQQFATNGVNGINSSVGPIAPTRQPRLASTAIPGQSVGNLINQQQQYQPNLLQQQQQQYPAQQQQQGQPGQYIRNPRNPNAASR</sequence>
<dbReference type="InterPro" id="IPR052809">
    <property type="entry name" value="Actin_polarity_regulatory"/>
</dbReference>
<feature type="region of interest" description="Disordered" evidence="1">
    <location>
        <begin position="185"/>
        <end position="219"/>
    </location>
</feature>
<accession>A0AAD5SNG3</accession>
<dbReference type="EMBL" id="JADGJH010004718">
    <property type="protein sequence ID" value="KAJ3084706.1"/>
    <property type="molecule type" value="Genomic_DNA"/>
</dbReference>
<dbReference type="GO" id="GO:0005886">
    <property type="term" value="C:plasma membrane"/>
    <property type="evidence" value="ECO:0007669"/>
    <property type="project" value="TreeGrafter"/>
</dbReference>
<feature type="region of interest" description="Disordered" evidence="1">
    <location>
        <begin position="459"/>
        <end position="495"/>
    </location>
</feature>
<gene>
    <name evidence="2" type="ORF">HK100_009260</name>
</gene>
<dbReference type="Proteomes" id="UP001211907">
    <property type="component" value="Unassembled WGS sequence"/>
</dbReference>
<proteinExistence type="predicted"/>
<comment type="caution">
    <text evidence="2">The sequence shown here is derived from an EMBL/GenBank/DDBJ whole genome shotgun (WGS) entry which is preliminary data.</text>
</comment>
<dbReference type="GO" id="GO:0051666">
    <property type="term" value="P:actin cortical patch localization"/>
    <property type="evidence" value="ECO:0007669"/>
    <property type="project" value="TreeGrafter"/>
</dbReference>
<evidence type="ECO:0000256" key="1">
    <source>
        <dbReference type="SAM" id="MobiDB-lite"/>
    </source>
</evidence>
<evidence type="ECO:0000313" key="2">
    <source>
        <dbReference type="EMBL" id="KAJ3084706.1"/>
    </source>
</evidence>
<feature type="compositionally biased region" description="Polar residues" evidence="1">
    <location>
        <begin position="186"/>
        <end position="196"/>
    </location>
</feature>
<feature type="region of interest" description="Disordered" evidence="1">
    <location>
        <begin position="327"/>
        <end position="408"/>
    </location>
</feature>
<keyword evidence="3" id="KW-1185">Reference proteome</keyword>
<evidence type="ECO:0000313" key="3">
    <source>
        <dbReference type="Proteomes" id="UP001211907"/>
    </source>
</evidence>
<organism evidence="2 3">
    <name type="scientific">Physocladia obscura</name>
    <dbReference type="NCBI Taxonomy" id="109957"/>
    <lineage>
        <taxon>Eukaryota</taxon>
        <taxon>Fungi</taxon>
        <taxon>Fungi incertae sedis</taxon>
        <taxon>Chytridiomycota</taxon>
        <taxon>Chytridiomycota incertae sedis</taxon>
        <taxon>Chytridiomycetes</taxon>
        <taxon>Chytridiales</taxon>
        <taxon>Chytriomycetaceae</taxon>
        <taxon>Physocladia</taxon>
    </lineage>
</organism>
<dbReference type="PANTHER" id="PTHR28245:SF1">
    <property type="entry name" value="ARF3-INTERACTING PROTEIN 1"/>
    <property type="match status" value="1"/>
</dbReference>
<dbReference type="PANTHER" id="PTHR28245">
    <property type="entry name" value="ARF3-INTERACTING PROTEIN 1"/>
    <property type="match status" value="1"/>
</dbReference>
<name>A0AAD5SNG3_9FUNG</name>